<organism evidence="1 2">
    <name type="scientific">Flavihumibacter stibioxidans</name>
    <dbReference type="NCBI Taxonomy" id="1834163"/>
    <lineage>
        <taxon>Bacteria</taxon>
        <taxon>Pseudomonadati</taxon>
        <taxon>Bacteroidota</taxon>
        <taxon>Chitinophagia</taxon>
        <taxon>Chitinophagales</taxon>
        <taxon>Chitinophagaceae</taxon>
        <taxon>Flavihumibacter</taxon>
    </lineage>
</organism>
<accession>A0ABR7MC82</accession>
<evidence type="ECO:0008006" key="3">
    <source>
        <dbReference type="Google" id="ProtNLM"/>
    </source>
</evidence>
<gene>
    <name evidence="1" type="ORF">BC349_13720</name>
</gene>
<keyword evidence="2" id="KW-1185">Reference proteome</keyword>
<comment type="caution">
    <text evidence="1">The sequence shown here is derived from an EMBL/GenBank/DDBJ whole genome shotgun (WGS) entry which is preliminary data.</text>
</comment>
<protein>
    <recommendedName>
        <fullName evidence="3">Tetratricopeptide repeat protein</fullName>
    </recommendedName>
</protein>
<proteinExistence type="predicted"/>
<evidence type="ECO:0000313" key="2">
    <source>
        <dbReference type="Proteomes" id="UP000765802"/>
    </source>
</evidence>
<dbReference type="Proteomes" id="UP000765802">
    <property type="component" value="Unassembled WGS sequence"/>
</dbReference>
<name>A0ABR7MC82_9BACT</name>
<dbReference type="EMBL" id="MBUA01000027">
    <property type="protein sequence ID" value="MBC6492114.1"/>
    <property type="molecule type" value="Genomic_DNA"/>
</dbReference>
<evidence type="ECO:0000313" key="1">
    <source>
        <dbReference type="EMBL" id="MBC6492114.1"/>
    </source>
</evidence>
<reference evidence="1 2" key="1">
    <citation type="submission" date="2016-07" db="EMBL/GenBank/DDBJ databases">
        <title>Genome analysis of Flavihumibacter stibioxidans YS-17.</title>
        <authorList>
            <person name="Shi K."/>
            <person name="Han Y."/>
            <person name="Wang G."/>
        </authorList>
    </citation>
    <scope>NUCLEOTIDE SEQUENCE [LARGE SCALE GENOMIC DNA]</scope>
    <source>
        <strain evidence="1 2">YS-17</strain>
    </source>
</reference>
<dbReference type="RefSeq" id="WP_187257436.1">
    <property type="nucleotide sequence ID" value="NZ_JBHULF010000006.1"/>
</dbReference>
<sequence length="94" mass="10843">MEKEVFMASVKSGQMPDGLTIYLETLWYAGAGDWNKAHELIQDLPGKDAALLHAHLHRVEGDQWNADYWYQKAGEKRPGISLQQEWEALVKRYL</sequence>